<feature type="region of interest" description="Disordered" evidence="1">
    <location>
        <begin position="223"/>
        <end position="247"/>
    </location>
</feature>
<organism evidence="2 3">
    <name type="scientific">Colocasia esculenta</name>
    <name type="common">Wild taro</name>
    <name type="synonym">Arum esculentum</name>
    <dbReference type="NCBI Taxonomy" id="4460"/>
    <lineage>
        <taxon>Eukaryota</taxon>
        <taxon>Viridiplantae</taxon>
        <taxon>Streptophyta</taxon>
        <taxon>Embryophyta</taxon>
        <taxon>Tracheophyta</taxon>
        <taxon>Spermatophyta</taxon>
        <taxon>Magnoliopsida</taxon>
        <taxon>Liliopsida</taxon>
        <taxon>Araceae</taxon>
        <taxon>Aroideae</taxon>
        <taxon>Colocasieae</taxon>
        <taxon>Colocasia</taxon>
    </lineage>
</organism>
<feature type="region of interest" description="Disordered" evidence="1">
    <location>
        <begin position="57"/>
        <end position="103"/>
    </location>
</feature>
<dbReference type="EMBL" id="NMUH01001278">
    <property type="protein sequence ID" value="MQL90852.1"/>
    <property type="molecule type" value="Genomic_DNA"/>
</dbReference>
<dbReference type="OrthoDB" id="675927at2759"/>
<accession>A0A843UXF5</accession>
<comment type="caution">
    <text evidence="2">The sequence shown here is derived from an EMBL/GenBank/DDBJ whole genome shotgun (WGS) entry which is preliminary data.</text>
</comment>
<feature type="compositionally biased region" description="Pro residues" evidence="1">
    <location>
        <begin position="59"/>
        <end position="70"/>
    </location>
</feature>
<dbReference type="Proteomes" id="UP000652761">
    <property type="component" value="Unassembled WGS sequence"/>
</dbReference>
<feature type="region of interest" description="Disordered" evidence="1">
    <location>
        <begin position="1"/>
        <end position="25"/>
    </location>
</feature>
<proteinExistence type="predicted"/>
<protein>
    <recommendedName>
        <fullName evidence="4">Gag-pro-like protein</fullName>
    </recommendedName>
</protein>
<evidence type="ECO:0008006" key="4">
    <source>
        <dbReference type="Google" id="ProtNLM"/>
    </source>
</evidence>
<name>A0A843UXF5_COLES</name>
<dbReference type="AlphaFoldDB" id="A0A843UXF5"/>
<sequence length="353" mass="39462">MGAADIATTSNHSLDQGRPAENPNIRVPLLPNLEMVMQENQKLKAMLESLMQQLGMTAPLPPQQSPPVQPPEQAQQILQPQQLQQASQPALPTVTPKPGNVLPRTTVSQRAMIEQIIEAKMAEQNEGSATYDLWHDMSMKCEQPSAHEDAVKLCQRSLKPEIKEKLLGANILTFEYLNNTVAEIEIFFAENPTTSYGRVKPPKDENTRSREVNAVDFSAALRKAGGKGDTPASSNSKKEERRSAPTLSERFNTPYSFTREHTRELLDICLQENLMTLPEPKCPEGAAMVDKPNYCPYHRVLGHTLENCYLFKNQIEKLIQANIIDMAEHLVNPPKSHQQPKLTFSANVIHVMA</sequence>
<reference evidence="2" key="1">
    <citation type="submission" date="2017-07" db="EMBL/GenBank/DDBJ databases">
        <title>Taro Niue Genome Assembly and Annotation.</title>
        <authorList>
            <person name="Atibalentja N."/>
            <person name="Keating K."/>
            <person name="Fields C.J."/>
        </authorList>
    </citation>
    <scope>NUCLEOTIDE SEQUENCE</scope>
    <source>
        <strain evidence="2">Niue_2</strain>
        <tissue evidence="2">Leaf</tissue>
    </source>
</reference>
<evidence type="ECO:0000313" key="2">
    <source>
        <dbReference type="EMBL" id="MQL90852.1"/>
    </source>
</evidence>
<evidence type="ECO:0000313" key="3">
    <source>
        <dbReference type="Proteomes" id="UP000652761"/>
    </source>
</evidence>
<evidence type="ECO:0000256" key="1">
    <source>
        <dbReference type="SAM" id="MobiDB-lite"/>
    </source>
</evidence>
<gene>
    <name evidence="2" type="ORF">Taro_023449</name>
</gene>
<feature type="compositionally biased region" description="Low complexity" evidence="1">
    <location>
        <begin position="71"/>
        <end position="92"/>
    </location>
</feature>
<keyword evidence="3" id="KW-1185">Reference proteome</keyword>